<evidence type="ECO:0000256" key="5">
    <source>
        <dbReference type="ARBA" id="ARBA00023180"/>
    </source>
</evidence>
<dbReference type="InterPro" id="IPR018119">
    <property type="entry name" value="Strictosidine_synth_cons-reg"/>
</dbReference>
<evidence type="ECO:0000259" key="7">
    <source>
        <dbReference type="Pfam" id="PF03088"/>
    </source>
</evidence>
<evidence type="ECO:0000256" key="4">
    <source>
        <dbReference type="ARBA" id="ARBA00022554"/>
    </source>
</evidence>
<reference evidence="9" key="1">
    <citation type="journal article" date="2017" name="Nat. Commun.">
        <title>The asparagus genome sheds light on the origin and evolution of a young Y chromosome.</title>
        <authorList>
            <person name="Harkess A."/>
            <person name="Zhou J."/>
            <person name="Xu C."/>
            <person name="Bowers J.E."/>
            <person name="Van der Hulst R."/>
            <person name="Ayyampalayam S."/>
            <person name="Mercati F."/>
            <person name="Riccardi P."/>
            <person name="McKain M.R."/>
            <person name="Kakrana A."/>
            <person name="Tang H."/>
            <person name="Ray J."/>
            <person name="Groenendijk J."/>
            <person name="Arikit S."/>
            <person name="Mathioni S.M."/>
            <person name="Nakano M."/>
            <person name="Shan H."/>
            <person name="Telgmann-Rauber A."/>
            <person name="Kanno A."/>
            <person name="Yue Z."/>
            <person name="Chen H."/>
            <person name="Li W."/>
            <person name="Chen Y."/>
            <person name="Xu X."/>
            <person name="Zhang Y."/>
            <person name="Luo S."/>
            <person name="Chen H."/>
            <person name="Gao J."/>
            <person name="Mao Z."/>
            <person name="Pires J.C."/>
            <person name="Luo M."/>
            <person name="Kudrna D."/>
            <person name="Wing R.A."/>
            <person name="Meyers B.C."/>
            <person name="Yi K."/>
            <person name="Kong H."/>
            <person name="Lavrijsen P."/>
            <person name="Sunseri F."/>
            <person name="Falavigna A."/>
            <person name="Ye Y."/>
            <person name="Leebens-Mack J.H."/>
            <person name="Chen G."/>
        </authorList>
    </citation>
    <scope>NUCLEOTIDE SEQUENCE [LARGE SCALE GENOMIC DNA]</scope>
    <source>
        <strain evidence="9">cv. DH0086</strain>
    </source>
</reference>
<dbReference type="Gene3D" id="2.120.10.30">
    <property type="entry name" value="TolB, C-terminal domain"/>
    <property type="match status" value="1"/>
</dbReference>
<sequence>MGFCPARRIWPMMLGTGFFILAREDGDVPKAEVEDWAWVGGRPLGLALGPDRRSLVVAEADKGLLLVKPNREVQLLTDEAEGLKFKLTDGVDVASDGMIYFTDASYKYKLHGDHMLDILEGRPHGRLLSFDPSTNHTVVLLRDLYFANGVTLSPDQRSVIFCETPVRRCQRYHIHGEKKGEVEAFVENLPGFPDNIRYDGEGHYWIAFAAGRTRSWDILMRYPFLRKISPVLGKLASLPELERDSGVLSVTLDGKPVALHSDQSLYAVTVGLKIGKHLYYGSLTKPYISRIELSQA</sequence>
<keyword evidence="5" id="KW-0325">Glycoprotein</keyword>
<feature type="chain" id="PRO_5024432576" description="Strictosidine synthase conserved region domain-containing protein" evidence="6">
    <location>
        <begin position="23"/>
        <end position="296"/>
    </location>
</feature>
<comment type="similarity">
    <text evidence="2">Belongs to the strictosidine synthase family.</text>
</comment>
<feature type="signal peptide" evidence="6">
    <location>
        <begin position="1"/>
        <end position="22"/>
    </location>
</feature>
<dbReference type="PANTHER" id="PTHR10426:SF88">
    <property type="entry name" value="ADIPOCYTE PLASMA MEMBRANE-ASSOCIATED PROTEIN HEMOMUCIN-RELATED"/>
    <property type="match status" value="1"/>
</dbReference>
<feature type="domain" description="Strictosidine synthase conserved region" evidence="7">
    <location>
        <begin position="89"/>
        <end position="176"/>
    </location>
</feature>
<comment type="subcellular location">
    <subcellularLocation>
        <location evidence="1">Vacuole</location>
    </subcellularLocation>
</comment>
<dbReference type="OMA" id="MIFMANA"/>
<evidence type="ECO:0000313" key="8">
    <source>
        <dbReference type="EMBL" id="ONK55913.1"/>
    </source>
</evidence>
<dbReference type="GO" id="GO:0005773">
    <property type="term" value="C:vacuole"/>
    <property type="evidence" value="ECO:0007669"/>
    <property type="project" value="UniProtKB-SubCell"/>
</dbReference>
<dbReference type="GO" id="GO:0012505">
    <property type="term" value="C:endomembrane system"/>
    <property type="evidence" value="ECO:0007669"/>
    <property type="project" value="TreeGrafter"/>
</dbReference>
<dbReference type="SUPFAM" id="SSF63829">
    <property type="entry name" value="Calcium-dependent phosphotriesterase"/>
    <property type="match status" value="1"/>
</dbReference>
<dbReference type="InterPro" id="IPR011042">
    <property type="entry name" value="6-blade_b-propeller_TolB-like"/>
</dbReference>
<dbReference type="AlphaFoldDB" id="A0A5P1E1T7"/>
<proteinExistence type="inferred from homology"/>
<keyword evidence="4" id="KW-0926">Vacuole</keyword>
<evidence type="ECO:0000256" key="3">
    <source>
        <dbReference type="ARBA" id="ARBA00022553"/>
    </source>
</evidence>
<protein>
    <recommendedName>
        <fullName evidence="7">Strictosidine synthase conserved region domain-containing protein</fullName>
    </recommendedName>
</protein>
<keyword evidence="6" id="KW-0732">Signal</keyword>
<dbReference type="GO" id="GO:0016787">
    <property type="term" value="F:hydrolase activity"/>
    <property type="evidence" value="ECO:0007669"/>
    <property type="project" value="TreeGrafter"/>
</dbReference>
<dbReference type="Pfam" id="PF03088">
    <property type="entry name" value="Str_synth"/>
    <property type="match status" value="1"/>
</dbReference>
<dbReference type="EMBL" id="CM007390">
    <property type="protein sequence ID" value="ONK55913.1"/>
    <property type="molecule type" value="Genomic_DNA"/>
</dbReference>
<dbReference type="Proteomes" id="UP000243459">
    <property type="component" value="Chromosome 10"/>
</dbReference>
<keyword evidence="3" id="KW-0597">Phosphoprotein</keyword>
<evidence type="ECO:0000256" key="2">
    <source>
        <dbReference type="ARBA" id="ARBA00009191"/>
    </source>
</evidence>
<keyword evidence="9" id="KW-1185">Reference proteome</keyword>
<name>A0A5P1E1T7_ASPOF</name>
<evidence type="ECO:0000313" key="9">
    <source>
        <dbReference type="Proteomes" id="UP000243459"/>
    </source>
</evidence>
<dbReference type="Gramene" id="ONK55913">
    <property type="protein sequence ID" value="ONK55913"/>
    <property type="gene ID" value="A4U43_C10F2240"/>
</dbReference>
<gene>
    <name evidence="8" type="ORF">A4U43_C10F2240</name>
</gene>
<organism evidence="8 9">
    <name type="scientific">Asparagus officinalis</name>
    <name type="common">Garden asparagus</name>
    <dbReference type="NCBI Taxonomy" id="4686"/>
    <lineage>
        <taxon>Eukaryota</taxon>
        <taxon>Viridiplantae</taxon>
        <taxon>Streptophyta</taxon>
        <taxon>Embryophyta</taxon>
        <taxon>Tracheophyta</taxon>
        <taxon>Spermatophyta</taxon>
        <taxon>Magnoliopsida</taxon>
        <taxon>Liliopsida</taxon>
        <taxon>Asparagales</taxon>
        <taxon>Asparagaceae</taxon>
        <taxon>Asparagoideae</taxon>
        <taxon>Asparagus</taxon>
    </lineage>
</organism>
<dbReference type="PANTHER" id="PTHR10426">
    <property type="entry name" value="STRICTOSIDINE SYNTHASE-RELATED"/>
    <property type="match status" value="1"/>
</dbReference>
<evidence type="ECO:0000256" key="1">
    <source>
        <dbReference type="ARBA" id="ARBA00004116"/>
    </source>
</evidence>
<evidence type="ECO:0000256" key="6">
    <source>
        <dbReference type="SAM" id="SignalP"/>
    </source>
</evidence>
<accession>A0A5P1E1T7</accession>